<dbReference type="AlphaFoldDB" id="A0A8J2JHG7"/>
<dbReference type="GO" id="GO:0031966">
    <property type="term" value="C:mitochondrial membrane"/>
    <property type="evidence" value="ECO:0007669"/>
    <property type="project" value="TreeGrafter"/>
</dbReference>
<evidence type="ECO:0000256" key="2">
    <source>
        <dbReference type="ARBA" id="ARBA00022679"/>
    </source>
</evidence>
<evidence type="ECO:0000256" key="3">
    <source>
        <dbReference type="ARBA" id="ARBA00023098"/>
    </source>
</evidence>
<comment type="caution">
    <text evidence="7">The sequence shown here is derived from an EMBL/GenBank/DDBJ whole genome shotgun (WGS) entry which is preliminary data.</text>
</comment>
<evidence type="ECO:0000313" key="7">
    <source>
        <dbReference type="EMBL" id="CAG7719831.1"/>
    </source>
</evidence>
<evidence type="ECO:0000313" key="8">
    <source>
        <dbReference type="Proteomes" id="UP000708208"/>
    </source>
</evidence>
<evidence type="ECO:0000256" key="5">
    <source>
        <dbReference type="ARBA" id="ARBA00023315"/>
    </source>
</evidence>
<dbReference type="EMBL" id="CAJVCH010064871">
    <property type="protein sequence ID" value="CAG7719831.1"/>
    <property type="molecule type" value="Genomic_DNA"/>
</dbReference>
<dbReference type="OrthoDB" id="193467at2759"/>
<evidence type="ECO:0000256" key="1">
    <source>
        <dbReference type="ARBA" id="ARBA00004170"/>
    </source>
</evidence>
<keyword evidence="2" id="KW-0808">Transferase</keyword>
<keyword evidence="5" id="KW-0012">Acyltransferase</keyword>
<organism evidence="7 8">
    <name type="scientific">Allacma fusca</name>
    <dbReference type="NCBI Taxonomy" id="39272"/>
    <lineage>
        <taxon>Eukaryota</taxon>
        <taxon>Metazoa</taxon>
        <taxon>Ecdysozoa</taxon>
        <taxon>Arthropoda</taxon>
        <taxon>Hexapoda</taxon>
        <taxon>Collembola</taxon>
        <taxon>Symphypleona</taxon>
        <taxon>Sminthuridae</taxon>
        <taxon>Allacma</taxon>
    </lineage>
</organism>
<feature type="non-terminal residue" evidence="7">
    <location>
        <position position="1"/>
    </location>
</feature>
<dbReference type="PANTHER" id="PTHR12497">
    <property type="entry name" value="TAZ PROTEIN TAFAZZIN"/>
    <property type="match status" value="1"/>
</dbReference>
<dbReference type="GO" id="GO:0007007">
    <property type="term" value="P:inner mitochondrial membrane organization"/>
    <property type="evidence" value="ECO:0007669"/>
    <property type="project" value="TreeGrafter"/>
</dbReference>
<dbReference type="GO" id="GO:0035965">
    <property type="term" value="P:cardiolipin acyl-chain remodeling"/>
    <property type="evidence" value="ECO:0007669"/>
    <property type="project" value="TreeGrafter"/>
</dbReference>
<keyword evidence="3" id="KW-0443">Lipid metabolism</keyword>
<reference evidence="7" key="1">
    <citation type="submission" date="2021-06" db="EMBL/GenBank/DDBJ databases">
        <authorList>
            <person name="Hodson N. C."/>
            <person name="Mongue J. A."/>
            <person name="Jaron S. K."/>
        </authorList>
    </citation>
    <scope>NUCLEOTIDE SEQUENCE</scope>
</reference>
<protein>
    <recommendedName>
        <fullName evidence="6">Tafazzin family protein</fullName>
    </recommendedName>
</protein>
<dbReference type="PANTHER" id="PTHR12497:SF0">
    <property type="entry name" value="TAFAZZIN"/>
    <property type="match status" value="1"/>
</dbReference>
<gene>
    <name evidence="7" type="ORF">AFUS01_LOCUS9135</name>
</gene>
<proteinExistence type="inferred from homology"/>
<dbReference type="InterPro" id="IPR000872">
    <property type="entry name" value="Tafazzin"/>
</dbReference>
<dbReference type="GO" id="GO:0047184">
    <property type="term" value="F:1-acylglycerophosphocholine O-acyltransferase activity"/>
    <property type="evidence" value="ECO:0007669"/>
    <property type="project" value="TreeGrafter"/>
</dbReference>
<name>A0A8J2JHG7_9HEXA</name>
<evidence type="ECO:0000256" key="4">
    <source>
        <dbReference type="ARBA" id="ARBA00023136"/>
    </source>
</evidence>
<accession>A0A8J2JHG7</accession>
<comment type="subcellular location">
    <subcellularLocation>
        <location evidence="1">Membrane</location>
        <topology evidence="1">Peripheral membrane protein</topology>
    </subcellularLocation>
</comment>
<keyword evidence="8" id="KW-1185">Reference proteome</keyword>
<dbReference type="Proteomes" id="UP000708208">
    <property type="component" value="Unassembled WGS sequence"/>
</dbReference>
<keyword evidence="4" id="KW-0472">Membrane</keyword>
<comment type="similarity">
    <text evidence="6">Belongs to the taffazin family.</text>
</comment>
<evidence type="ECO:0000256" key="6">
    <source>
        <dbReference type="RuleBase" id="RU365062"/>
    </source>
</evidence>
<sequence>MSIQRLFCRKNARLYELLKLSFPVVSYVNTSNSRSPSALYPRVKYEWPYSSDFRKPSLLWKLKSTITCFAVGLWGKSVLCLLNTTKFNNLSVLTDAIFRRPPGVPLVTLANHESCVDDPCLIGAVMTNG</sequence>